<dbReference type="InterPro" id="IPR012859">
    <property type="entry name" value="Pilin_N_archaeal"/>
</dbReference>
<evidence type="ECO:0000313" key="4">
    <source>
        <dbReference type="Proteomes" id="UP000824969"/>
    </source>
</evidence>
<keyword evidence="4" id="KW-1185">Reference proteome</keyword>
<dbReference type="RefSeq" id="WP_244987691.1">
    <property type="nucleotide sequence ID" value="NZ_AP019781.1"/>
</dbReference>
<keyword evidence="1" id="KW-1133">Transmembrane helix</keyword>
<accession>A0ABM7H7Y3</accession>
<dbReference type="InterPro" id="IPR013373">
    <property type="entry name" value="Flagellin/pilin_N_arc"/>
</dbReference>
<proteinExistence type="predicted"/>
<dbReference type="Proteomes" id="UP000824969">
    <property type="component" value="Chromosome"/>
</dbReference>
<dbReference type="NCBIfam" id="TIGR02537">
    <property type="entry name" value="arch_flag_Nterm"/>
    <property type="match status" value="1"/>
</dbReference>
<dbReference type="EMBL" id="AP019781">
    <property type="protein sequence ID" value="BBL68919.1"/>
    <property type="molecule type" value="Genomic_DNA"/>
</dbReference>
<dbReference type="GeneID" id="66131637"/>
<sequence length="254" mass="27950">MNNDRMNGRREKHEDAVSPVIGVMLMLVVTIIIAAVISGFAGELVGTTEKAPQLVMDVEIKNTGDMWTSWVVFDIKSVSEPIHTRDLRIATSWRTTNKTANDGSIITGGATVAAGVENTNYTTSDAGTTGQFRMVSPIGHGQGVTQLQEFEYQKTVPPYDPGQYFGNYTLTVGTAMRQSPARYGPAHRNDLAADVYLELYEYHPTHIERDQRDSVQAILGKDWTHLRVGDVVDIKITHIPSGQVIFDKSVVVQG</sequence>
<protein>
    <recommendedName>
        <fullName evidence="2">Archaeal Type IV pilin N-terminal domain-containing protein</fullName>
    </recommendedName>
</protein>
<name>A0ABM7H7Y3_9EURY</name>
<feature type="transmembrane region" description="Helical" evidence="1">
    <location>
        <begin position="20"/>
        <end position="41"/>
    </location>
</feature>
<feature type="domain" description="Archaeal Type IV pilin N-terminal" evidence="2">
    <location>
        <begin position="15"/>
        <end position="91"/>
    </location>
</feature>
<evidence type="ECO:0000256" key="1">
    <source>
        <dbReference type="SAM" id="Phobius"/>
    </source>
</evidence>
<keyword evidence="1" id="KW-0812">Transmembrane</keyword>
<dbReference type="Pfam" id="PF07790">
    <property type="entry name" value="Pilin_N"/>
    <property type="match status" value="1"/>
</dbReference>
<evidence type="ECO:0000313" key="3">
    <source>
        <dbReference type="EMBL" id="BBL68919.1"/>
    </source>
</evidence>
<evidence type="ECO:0000259" key="2">
    <source>
        <dbReference type="Pfam" id="PF07790"/>
    </source>
</evidence>
<reference evidence="3 4" key="1">
    <citation type="submission" date="2019-06" db="EMBL/GenBank/DDBJ databases">
        <title>Complete genome sequence of Methanoculleus chikugoensis strain MG62.</title>
        <authorList>
            <person name="Asakawa S."/>
            <person name="Dianou D."/>
        </authorList>
    </citation>
    <scope>NUCLEOTIDE SEQUENCE [LARGE SCALE GENOMIC DNA]</scope>
    <source>
        <strain evidence="3 4">MG62</strain>
    </source>
</reference>
<gene>
    <name evidence="3" type="ORF">MchiMG62_21000</name>
</gene>
<keyword evidence="1" id="KW-0472">Membrane</keyword>
<organism evidence="3 4">
    <name type="scientific">Methanoculleus chikugoensis</name>
    <dbReference type="NCBI Taxonomy" id="118126"/>
    <lineage>
        <taxon>Archaea</taxon>
        <taxon>Methanobacteriati</taxon>
        <taxon>Methanobacteriota</taxon>
        <taxon>Stenosarchaea group</taxon>
        <taxon>Methanomicrobia</taxon>
        <taxon>Methanomicrobiales</taxon>
        <taxon>Methanomicrobiaceae</taxon>
        <taxon>Methanoculleus</taxon>
    </lineage>
</organism>